<evidence type="ECO:0000313" key="2">
    <source>
        <dbReference type="EMBL" id="MFB2938356.1"/>
    </source>
</evidence>
<proteinExistence type="predicted"/>
<protein>
    <submittedName>
        <fullName evidence="2">Uncharacterized protein</fullName>
    </submittedName>
</protein>
<sequence length="172" mass="19654">MLVLVVGNDIAGETDSKDNLPEGFRVFEFDRMPLNNLYFDGEKIQVIPEKPSDNAYWTGKGWAEDIPDKPKIEKASEDPVFAAIYGEISGISPVIADTLAYFIARYENNVETQRLYREKLREHAKNKIEREKQQQKQREEELATKPPTEPNETSQPQPNETVKADGNKNITK</sequence>
<organism evidence="2 3">
    <name type="scientific">Floridaenema fluviatile BLCC-F154</name>
    <dbReference type="NCBI Taxonomy" id="3153640"/>
    <lineage>
        <taxon>Bacteria</taxon>
        <taxon>Bacillati</taxon>
        <taxon>Cyanobacteriota</taxon>
        <taxon>Cyanophyceae</taxon>
        <taxon>Oscillatoriophycideae</taxon>
        <taxon>Aerosakkonematales</taxon>
        <taxon>Aerosakkonemataceae</taxon>
        <taxon>Floridanema</taxon>
        <taxon>Floridanema fluviatile</taxon>
    </lineage>
</organism>
<dbReference type="Proteomes" id="UP001576776">
    <property type="component" value="Unassembled WGS sequence"/>
</dbReference>
<feature type="region of interest" description="Disordered" evidence="1">
    <location>
        <begin position="125"/>
        <end position="172"/>
    </location>
</feature>
<dbReference type="EMBL" id="JBHFNS010000087">
    <property type="protein sequence ID" value="MFB2938356.1"/>
    <property type="molecule type" value="Genomic_DNA"/>
</dbReference>
<feature type="compositionally biased region" description="Basic and acidic residues" evidence="1">
    <location>
        <begin position="125"/>
        <end position="143"/>
    </location>
</feature>
<accession>A0ABV4YIN3</accession>
<reference evidence="2 3" key="1">
    <citation type="submission" date="2024-09" db="EMBL/GenBank/DDBJ databases">
        <title>Floridaenema gen nov. (Aerosakkonemataceae, Aerosakkonematales ord. nov., Cyanobacteria) from benthic tropical and subtropical fresh waters, with the description of four new species.</title>
        <authorList>
            <person name="Moretto J.A."/>
            <person name="Berthold D.E."/>
            <person name="Lefler F.W."/>
            <person name="Huang I.-S."/>
            <person name="Laughinghouse H. IV."/>
        </authorList>
    </citation>
    <scope>NUCLEOTIDE SEQUENCE [LARGE SCALE GENOMIC DNA]</scope>
    <source>
        <strain evidence="2 3">BLCC-F154</strain>
    </source>
</reference>
<name>A0ABV4YIN3_9CYAN</name>
<comment type="caution">
    <text evidence="2">The sequence shown here is derived from an EMBL/GenBank/DDBJ whole genome shotgun (WGS) entry which is preliminary data.</text>
</comment>
<gene>
    <name evidence="2" type="ORF">ACE1B6_24175</name>
</gene>
<evidence type="ECO:0000256" key="1">
    <source>
        <dbReference type="SAM" id="MobiDB-lite"/>
    </source>
</evidence>
<evidence type="ECO:0000313" key="3">
    <source>
        <dbReference type="Proteomes" id="UP001576776"/>
    </source>
</evidence>
<keyword evidence="3" id="KW-1185">Reference proteome</keyword>
<feature type="compositionally biased region" description="Polar residues" evidence="1">
    <location>
        <begin position="150"/>
        <end position="160"/>
    </location>
</feature>
<dbReference type="RefSeq" id="WP_413259837.1">
    <property type="nucleotide sequence ID" value="NZ_JBHFNS010000087.1"/>
</dbReference>